<feature type="region of interest" description="Disordered" evidence="1">
    <location>
        <begin position="33"/>
        <end position="65"/>
    </location>
</feature>
<dbReference type="Proteomes" id="UP000817658">
    <property type="component" value="Chromosome 1"/>
</dbReference>
<evidence type="ECO:0000259" key="2">
    <source>
        <dbReference type="Pfam" id="PF04569"/>
    </source>
</evidence>
<feature type="compositionally biased region" description="Basic and acidic residues" evidence="1">
    <location>
        <begin position="103"/>
        <end position="116"/>
    </location>
</feature>
<feature type="compositionally biased region" description="Basic and acidic residues" evidence="1">
    <location>
        <begin position="198"/>
        <end position="211"/>
    </location>
</feature>
<evidence type="ECO:0000313" key="3">
    <source>
        <dbReference type="EMBL" id="BAD61166.1"/>
    </source>
</evidence>
<organism evidence="3">
    <name type="scientific">Oryza sativa subsp. japonica</name>
    <name type="common">Rice</name>
    <dbReference type="NCBI Taxonomy" id="39947"/>
    <lineage>
        <taxon>Eukaryota</taxon>
        <taxon>Viridiplantae</taxon>
        <taxon>Streptophyta</taxon>
        <taxon>Embryophyta</taxon>
        <taxon>Tracheophyta</taxon>
        <taxon>Spermatophyta</taxon>
        <taxon>Magnoliopsida</taxon>
        <taxon>Liliopsida</taxon>
        <taxon>Poales</taxon>
        <taxon>Poaceae</taxon>
        <taxon>BOP clade</taxon>
        <taxon>Oryzoideae</taxon>
        <taxon>Oryzeae</taxon>
        <taxon>Oryzinae</taxon>
        <taxon>Oryza</taxon>
        <taxon>Oryza sativa</taxon>
    </lineage>
</organism>
<feature type="compositionally biased region" description="Basic and acidic residues" evidence="1">
    <location>
        <begin position="159"/>
        <end position="170"/>
    </location>
</feature>
<dbReference type="Pfam" id="PF04569">
    <property type="entry name" value="DUF591"/>
    <property type="match status" value="1"/>
</dbReference>
<proteinExistence type="predicted"/>
<feature type="domain" description="DUF591" evidence="2">
    <location>
        <begin position="175"/>
        <end position="221"/>
    </location>
</feature>
<sequence>MTRGVHFTHTTLLTWITQPVGISHVGRPPSFHDKAFSKADTGLPYADERGPRPTTGSPDKLVTQPGVSHSTHVVVLVLCSDEIPRKRSLSARAGNRTPASRLAVDRARERGRRERLTGVGSTRSWPSWRLRGSNAGRREVEEDAGRNGRRTAVASGGAKHGDLGEREHTGKLRGTRGVEPTARIRWRELDGGGLRRRPPAERKGENGDEVTRGRFPAARASTRLRESVPCAGLGGNASRKAGDERRFRARAATAASTRRATAKVGAALASYEEATRATTRV</sequence>
<feature type="compositionally biased region" description="Basic and acidic residues" evidence="1">
    <location>
        <begin position="136"/>
        <end position="146"/>
    </location>
</feature>
<name>Q5ZE74_ORYSJ</name>
<reference evidence="3" key="1">
    <citation type="journal article" date="2002" name="Nature">
        <title>The genome sequence and structure of rice chromosome 1.</title>
        <authorList>
            <person name="Sasaki T."/>
            <person name="Matsumoto T."/>
            <person name="Yamamoto K."/>
            <person name="Sakata K."/>
            <person name="Baba T."/>
            <person name="Katayose Y."/>
            <person name="Wu J."/>
            <person name="Niimura Y."/>
            <person name="Cheng Z."/>
            <person name="Nagamura Y."/>
            <person name="Antonio B.A."/>
            <person name="Kanamori H."/>
            <person name="Hosokawa S."/>
            <person name="Masukawa M."/>
            <person name="Arikawa K."/>
            <person name="Chiden Y."/>
            <person name="Hayashi M."/>
            <person name="Okamoto M."/>
            <person name="Ando T."/>
            <person name="Aoki H."/>
            <person name="Arita K."/>
            <person name="Hamada M."/>
            <person name="Harada C."/>
            <person name="Hijishita S."/>
            <person name="Honda M."/>
            <person name="Ichikawa Y."/>
            <person name="Idonuma A."/>
            <person name="Iijima M."/>
            <person name="Ikeda M."/>
            <person name="Ikeno M."/>
            <person name="Itoh S."/>
            <person name="Itoh T."/>
            <person name="Itoh Y."/>
            <person name="Itoh Y."/>
            <person name="Iwabuchi A."/>
            <person name="Kamiya K."/>
            <person name="Karasawa W."/>
            <person name="Katagiri S."/>
            <person name="Kikuta A."/>
            <person name="Kobayashi N."/>
            <person name="Kono I."/>
            <person name="Machita K."/>
            <person name="Maehara T."/>
            <person name="Mizuno H."/>
            <person name="Mizubayashi T."/>
            <person name="Mukai Y."/>
            <person name="Nagasaki H."/>
            <person name="Nakashima M."/>
            <person name="Nakama Y."/>
            <person name="Nakamichi Y."/>
            <person name="Nakamura M."/>
            <person name="Namiki N."/>
            <person name="Negishi M."/>
            <person name="Ohta I."/>
            <person name="Ono N."/>
            <person name="Saji S."/>
            <person name="Sakai K."/>
            <person name="Shibata M."/>
            <person name="Shimokawa T."/>
            <person name="Shomura A."/>
            <person name="Song J."/>
            <person name="Takazaki Y."/>
            <person name="Terasawa K."/>
            <person name="Tsuji K."/>
            <person name="Waki K."/>
            <person name="Yamagata H."/>
            <person name="Yamane H."/>
            <person name="Yoshiki S."/>
            <person name="Yoshihara R."/>
            <person name="Yukawa K."/>
            <person name="Zhong H."/>
            <person name="Iwama H."/>
            <person name="Endo T."/>
            <person name="Ito H."/>
            <person name="Hahn J.H."/>
            <person name="Kim H.I."/>
            <person name="Eun M.Y."/>
            <person name="Yano M."/>
            <person name="Jiang J."/>
            <person name="Gojobori T."/>
        </authorList>
    </citation>
    <scope>NUCLEOTIDE SEQUENCE [LARGE SCALE GENOMIC DNA]</scope>
</reference>
<evidence type="ECO:0000256" key="1">
    <source>
        <dbReference type="SAM" id="MobiDB-lite"/>
    </source>
</evidence>
<protein>
    <submittedName>
        <fullName evidence="3">Epstein-Barr virus EBNA-1-like</fullName>
    </submittedName>
</protein>
<accession>Q5ZE74</accession>
<dbReference type="AlphaFoldDB" id="Q5ZE74"/>
<dbReference type="EMBL" id="AP002819">
    <property type="protein sequence ID" value="BAD61166.1"/>
    <property type="molecule type" value="Genomic_DNA"/>
</dbReference>
<dbReference type="InterPro" id="IPR007649">
    <property type="entry name" value="DUF591"/>
</dbReference>
<gene>
    <name evidence="3" type="primary">P0501G01.8</name>
</gene>
<feature type="region of interest" description="Disordered" evidence="1">
    <location>
        <begin position="89"/>
        <end position="211"/>
    </location>
</feature>